<dbReference type="EMBL" id="JALLPB020000086">
    <property type="protein sequence ID" value="KAL3821718.1"/>
    <property type="molecule type" value="Genomic_DNA"/>
</dbReference>
<evidence type="ECO:0000256" key="4">
    <source>
        <dbReference type="ARBA" id="ARBA00022692"/>
    </source>
</evidence>
<keyword evidence="6" id="KW-0256">Endoplasmic reticulum</keyword>
<evidence type="ECO:0000256" key="3">
    <source>
        <dbReference type="ARBA" id="ARBA00020256"/>
    </source>
</evidence>
<reference evidence="11 12" key="1">
    <citation type="submission" date="2024-10" db="EMBL/GenBank/DDBJ databases">
        <title>Updated reference genomes for cyclostephanoid diatoms.</title>
        <authorList>
            <person name="Roberts W.R."/>
            <person name="Alverson A.J."/>
        </authorList>
    </citation>
    <scope>NUCLEOTIDE SEQUENCE [LARGE SCALE GENOMIC DNA]</scope>
    <source>
        <strain evidence="11 12">AJA228-03</strain>
    </source>
</reference>
<evidence type="ECO:0000256" key="6">
    <source>
        <dbReference type="ARBA" id="ARBA00022824"/>
    </source>
</evidence>
<proteinExistence type="inferred from homology"/>
<evidence type="ECO:0000256" key="5">
    <source>
        <dbReference type="ARBA" id="ARBA00022741"/>
    </source>
</evidence>
<evidence type="ECO:0000313" key="11">
    <source>
        <dbReference type="EMBL" id="KAL3821718.1"/>
    </source>
</evidence>
<keyword evidence="8" id="KW-0342">GTP-binding</keyword>
<accession>A0ABD3SBE0</accession>
<dbReference type="Pfam" id="PF09439">
    <property type="entry name" value="SRPRB"/>
    <property type="match status" value="1"/>
</dbReference>
<name>A0ABD3SBE0_9STRA</name>
<comment type="subcellular location">
    <subcellularLocation>
        <location evidence="1">Endoplasmic reticulum membrane</location>
        <topology evidence="1">Single-pass membrane protein</topology>
    </subcellularLocation>
</comment>
<sequence length="100" mass="11009">MTSIRIIDYPGHQSLLSQLTTLLLPGATSRVVFTLDATQPVTEGAALLYRYILTHPQVRQSWSKAGETLLILVVCTKSDAVGAKNYKRMKNTTSGTSWIN</sequence>
<evidence type="ECO:0000256" key="10">
    <source>
        <dbReference type="ARBA" id="ARBA00023170"/>
    </source>
</evidence>
<dbReference type="AlphaFoldDB" id="A0ABD3SBE0"/>
<evidence type="ECO:0000256" key="7">
    <source>
        <dbReference type="ARBA" id="ARBA00022989"/>
    </source>
</evidence>
<evidence type="ECO:0000256" key="2">
    <source>
        <dbReference type="ARBA" id="ARBA00005619"/>
    </source>
</evidence>
<evidence type="ECO:0000256" key="1">
    <source>
        <dbReference type="ARBA" id="ARBA00004389"/>
    </source>
</evidence>
<dbReference type="InterPro" id="IPR027417">
    <property type="entry name" value="P-loop_NTPase"/>
</dbReference>
<evidence type="ECO:0000256" key="8">
    <source>
        <dbReference type="ARBA" id="ARBA00023134"/>
    </source>
</evidence>
<dbReference type="SUPFAM" id="SSF52540">
    <property type="entry name" value="P-loop containing nucleoside triphosphate hydrolases"/>
    <property type="match status" value="1"/>
</dbReference>
<dbReference type="Gene3D" id="3.40.50.300">
    <property type="entry name" value="P-loop containing nucleotide triphosphate hydrolases"/>
    <property type="match status" value="1"/>
</dbReference>
<dbReference type="InterPro" id="IPR019009">
    <property type="entry name" value="SRP_receptor_beta_su"/>
</dbReference>
<protein>
    <recommendedName>
        <fullName evidence="3">Signal recognition particle receptor subunit beta</fullName>
    </recommendedName>
</protein>
<keyword evidence="4" id="KW-0812">Transmembrane</keyword>
<keyword evidence="7" id="KW-1133">Transmembrane helix</keyword>
<organism evidence="11 12">
    <name type="scientific">Cyclostephanos tholiformis</name>
    <dbReference type="NCBI Taxonomy" id="382380"/>
    <lineage>
        <taxon>Eukaryota</taxon>
        <taxon>Sar</taxon>
        <taxon>Stramenopiles</taxon>
        <taxon>Ochrophyta</taxon>
        <taxon>Bacillariophyta</taxon>
        <taxon>Coscinodiscophyceae</taxon>
        <taxon>Thalassiosirophycidae</taxon>
        <taxon>Stephanodiscales</taxon>
        <taxon>Stephanodiscaceae</taxon>
        <taxon>Cyclostephanos</taxon>
    </lineage>
</organism>
<dbReference type="GO" id="GO:0005525">
    <property type="term" value="F:GTP binding"/>
    <property type="evidence" value="ECO:0007669"/>
    <property type="project" value="UniProtKB-KW"/>
</dbReference>
<keyword evidence="10" id="KW-0675">Receptor</keyword>
<dbReference type="Proteomes" id="UP001530377">
    <property type="component" value="Unassembled WGS sequence"/>
</dbReference>
<keyword evidence="5" id="KW-0547">Nucleotide-binding</keyword>
<keyword evidence="9" id="KW-0472">Membrane</keyword>
<evidence type="ECO:0000313" key="12">
    <source>
        <dbReference type="Proteomes" id="UP001530377"/>
    </source>
</evidence>
<comment type="similarity">
    <text evidence="2">Belongs to the SRP receptor beta subunit family.</text>
</comment>
<gene>
    <name evidence="11" type="ORF">ACHAXA_008454</name>
</gene>
<comment type="caution">
    <text evidence="11">The sequence shown here is derived from an EMBL/GenBank/DDBJ whole genome shotgun (WGS) entry which is preliminary data.</text>
</comment>
<dbReference type="GO" id="GO:0005789">
    <property type="term" value="C:endoplasmic reticulum membrane"/>
    <property type="evidence" value="ECO:0007669"/>
    <property type="project" value="UniProtKB-SubCell"/>
</dbReference>
<evidence type="ECO:0000256" key="9">
    <source>
        <dbReference type="ARBA" id="ARBA00023136"/>
    </source>
</evidence>
<keyword evidence="12" id="KW-1185">Reference proteome</keyword>